<reference evidence="4 5" key="2">
    <citation type="journal article" date="2022" name="Mol. Biol. Evol.">
        <title>Comparative Genomics Reveals Insights into the Divergent Evolution of Astigmatic Mites and Household Pest Adaptations.</title>
        <authorList>
            <person name="Xiong Q."/>
            <person name="Wan A.T."/>
            <person name="Liu X."/>
            <person name="Fung C.S."/>
            <person name="Xiao X."/>
            <person name="Malainual N."/>
            <person name="Hou J."/>
            <person name="Wang L."/>
            <person name="Wang M."/>
            <person name="Yang K.Y."/>
            <person name="Cui Y."/>
            <person name="Leung E.L."/>
            <person name="Nong W."/>
            <person name="Shin S.K."/>
            <person name="Au S.W."/>
            <person name="Jeong K.Y."/>
            <person name="Chew F.T."/>
            <person name="Hui J.H."/>
            <person name="Leung T.F."/>
            <person name="Tungtrongchitr A."/>
            <person name="Zhong N."/>
            <person name="Liu Z."/>
            <person name="Tsui S.K."/>
        </authorList>
    </citation>
    <scope>NUCLEOTIDE SEQUENCE [LARGE SCALE GENOMIC DNA]</scope>
    <source>
        <strain evidence="4">Derp</strain>
    </source>
</reference>
<proteinExistence type="predicted"/>
<evidence type="ECO:0000313" key="5">
    <source>
        <dbReference type="Proteomes" id="UP000887458"/>
    </source>
</evidence>
<feature type="compositionally biased region" description="Basic residues" evidence="1">
    <location>
        <begin position="187"/>
        <end position="197"/>
    </location>
</feature>
<reference evidence="4 5" key="1">
    <citation type="journal article" date="2018" name="J. Allergy Clin. Immunol.">
        <title>High-quality assembly of Dermatophagoides pteronyssinus genome and transcriptome reveals a wide range of novel allergens.</title>
        <authorList>
            <person name="Liu X.Y."/>
            <person name="Yang K.Y."/>
            <person name="Wang M.Q."/>
            <person name="Kwok J.S."/>
            <person name="Zeng X."/>
            <person name="Yang Z."/>
            <person name="Xiao X.J."/>
            <person name="Lau C.P."/>
            <person name="Li Y."/>
            <person name="Huang Z.M."/>
            <person name="Ba J.G."/>
            <person name="Yim A.K."/>
            <person name="Ouyang C.Y."/>
            <person name="Ngai S.M."/>
            <person name="Chan T.F."/>
            <person name="Leung E.L."/>
            <person name="Liu L."/>
            <person name="Liu Z.G."/>
            <person name="Tsui S.K."/>
        </authorList>
    </citation>
    <scope>NUCLEOTIDE SEQUENCE [LARGE SCALE GENOMIC DNA]</scope>
    <source>
        <strain evidence="4">Derp</strain>
    </source>
</reference>
<keyword evidence="2" id="KW-0732">Signal</keyword>
<feature type="compositionally biased region" description="Polar residues" evidence="1">
    <location>
        <begin position="156"/>
        <end position="181"/>
    </location>
</feature>
<dbReference type="Proteomes" id="UP000887458">
    <property type="component" value="Unassembled WGS sequence"/>
</dbReference>
<dbReference type="Pfam" id="PF15950">
    <property type="entry name" value="DUF4758"/>
    <property type="match status" value="1"/>
</dbReference>
<gene>
    <name evidence="4" type="ORF">DERP_007606</name>
</gene>
<feature type="compositionally biased region" description="Basic and acidic residues" evidence="1">
    <location>
        <begin position="211"/>
        <end position="223"/>
    </location>
</feature>
<feature type="signal peptide" evidence="2">
    <location>
        <begin position="1"/>
        <end position="15"/>
    </location>
</feature>
<dbReference type="PANTHER" id="PTHR39072:SF3">
    <property type="entry name" value="RE48511P"/>
    <property type="match status" value="1"/>
</dbReference>
<name>A0ABQ8JKD5_DERPT</name>
<protein>
    <recommendedName>
        <fullName evidence="3">DUF4758 domain-containing protein</fullName>
    </recommendedName>
</protein>
<feature type="domain" description="DUF4758" evidence="3">
    <location>
        <begin position="80"/>
        <end position="156"/>
    </location>
</feature>
<feature type="chain" id="PRO_5046459575" description="DUF4758 domain-containing protein" evidence="2">
    <location>
        <begin position="16"/>
        <end position="839"/>
    </location>
</feature>
<evidence type="ECO:0000259" key="3">
    <source>
        <dbReference type="Pfam" id="PF15950"/>
    </source>
</evidence>
<feature type="region of interest" description="Disordered" evidence="1">
    <location>
        <begin position="156"/>
        <end position="235"/>
    </location>
</feature>
<comment type="caution">
    <text evidence="4">The sequence shown here is derived from an EMBL/GenBank/DDBJ whole genome shotgun (WGS) entry which is preliminary data.</text>
</comment>
<evidence type="ECO:0000256" key="2">
    <source>
        <dbReference type="SAM" id="SignalP"/>
    </source>
</evidence>
<dbReference type="EMBL" id="NJHN03000034">
    <property type="protein sequence ID" value="KAH9423014.1"/>
    <property type="molecule type" value="Genomic_DNA"/>
</dbReference>
<evidence type="ECO:0000256" key="1">
    <source>
        <dbReference type="SAM" id="MobiDB-lite"/>
    </source>
</evidence>
<dbReference type="InterPro" id="IPR031866">
    <property type="entry name" value="DUF4758"/>
</dbReference>
<sequence length="839" mass="93795">MIFIYSFCCFVYLFSKNIGLIADSQQQQYYGSPQLQSSIEVATAMPTVTVRGFLNFRTTVDGTVIVFTPSPNSNTRESSAATFTTTQPPSIRSTRVPIVEEIKPTKPSAIPTYPTGLVTVLGGTVVNEGSTTVYETKVIGTYISGKYAQILSSTTKVKPNEDVSSPTVRPTQTYSHHSNVRPTRMAQQHHHNYHGYHKQQQQQQYSGPSPRVDEDHRNEEEHTTNAITGTAKKMHPLRAKSIKLVESSKARHLNARLQLNPLKSRWAKMKDNAENNGNNNNNDGEDNSENHSNNPNTKIRRLKILGSKRFTLPARQSPRVKMNRFKSKLPATQAEEMHHYHNSKEQELKDEAAAAALSTNNDTNIESAKQSIDDEIKEKILENLSSTTDVSANEDNHNEKIIIDPSKVVKEVQTITSEVTQHVEGDHLQVKTLTLTTTIERTLHPTESEFDTHLIAPTLDIVGNNIEATSVPETPALVISRTYSVTERTMRTTVVPVFDGTSTQSHTVTESFFIRKLITAYRTLPPGDMILIDSTSTSAFNPQMNTELINGTDVDDLSMAEQQTIQPTSVDSNILPTEMPTILDDNILNDGNLQQQISGSSDQIEPSLSFGNVGQMPQMMAFPQQPNQLAQQFDLNNPLLLAAVLQNPQLAALYIGLQQQQQMKQPTQYSTITKPTKVMQTETLYNTKLVSYYDGRQTRSRTILEPTGTTEKLVNTYTTEVIPIIPNNNQYGMMQQAQFQNMFATQFGMMPQFQVTPTLQSSTILKTMTTVTETTMTKSKVYTLVYNAFSTRYRTITSTSVIPTTVTTVLTETIPLTPSNNHYGNNHHKTQTFGIHMKY</sequence>
<dbReference type="PANTHER" id="PTHR39072">
    <property type="entry name" value="RE48511P"/>
    <property type="match status" value="1"/>
</dbReference>
<accession>A0ABQ8JKD5</accession>
<feature type="region of interest" description="Disordered" evidence="1">
    <location>
        <begin position="271"/>
        <end position="296"/>
    </location>
</feature>
<evidence type="ECO:0000313" key="4">
    <source>
        <dbReference type="EMBL" id="KAH9423014.1"/>
    </source>
</evidence>
<keyword evidence="5" id="KW-1185">Reference proteome</keyword>
<organism evidence="4 5">
    <name type="scientific">Dermatophagoides pteronyssinus</name>
    <name type="common">European house dust mite</name>
    <dbReference type="NCBI Taxonomy" id="6956"/>
    <lineage>
        <taxon>Eukaryota</taxon>
        <taxon>Metazoa</taxon>
        <taxon>Ecdysozoa</taxon>
        <taxon>Arthropoda</taxon>
        <taxon>Chelicerata</taxon>
        <taxon>Arachnida</taxon>
        <taxon>Acari</taxon>
        <taxon>Acariformes</taxon>
        <taxon>Sarcoptiformes</taxon>
        <taxon>Astigmata</taxon>
        <taxon>Psoroptidia</taxon>
        <taxon>Analgoidea</taxon>
        <taxon>Pyroglyphidae</taxon>
        <taxon>Dermatophagoidinae</taxon>
        <taxon>Dermatophagoides</taxon>
    </lineage>
</organism>